<dbReference type="KEGG" id="ehx:EMIHUDRAFT_203601"/>
<dbReference type="EnsemblProtists" id="EOD30121">
    <property type="protein sequence ID" value="EOD30121"/>
    <property type="gene ID" value="EMIHUDRAFT_203601"/>
</dbReference>
<accession>A0A0D3K2Y6</accession>
<keyword evidence="3 6" id="KW-1133">Transmembrane helix</keyword>
<feature type="compositionally biased region" description="Low complexity" evidence="5">
    <location>
        <begin position="23"/>
        <end position="36"/>
    </location>
</feature>
<evidence type="ECO:0008006" key="9">
    <source>
        <dbReference type="Google" id="ProtNLM"/>
    </source>
</evidence>
<dbReference type="PaxDb" id="2903-EOD27064"/>
<dbReference type="GeneID" id="17272610"/>
<dbReference type="PANTHER" id="PTHR20855">
    <property type="entry name" value="ADIPOR/PROGESTIN RECEPTOR-RELATED"/>
    <property type="match status" value="1"/>
</dbReference>
<feature type="transmembrane region" description="Helical" evidence="6">
    <location>
        <begin position="246"/>
        <end position="265"/>
    </location>
</feature>
<evidence type="ECO:0000256" key="5">
    <source>
        <dbReference type="SAM" id="MobiDB-lite"/>
    </source>
</evidence>
<dbReference type="HOGENOM" id="CLU_051078_1_2_1"/>
<reference evidence="7" key="2">
    <citation type="submission" date="2024-10" db="UniProtKB">
        <authorList>
            <consortium name="EnsemblProtists"/>
        </authorList>
    </citation>
    <scope>IDENTIFICATION</scope>
</reference>
<dbReference type="RefSeq" id="XP_005779493.1">
    <property type="nucleotide sequence ID" value="XM_005779436.1"/>
</dbReference>
<proteinExistence type="predicted"/>
<evidence type="ECO:0000256" key="6">
    <source>
        <dbReference type="SAM" id="Phobius"/>
    </source>
</evidence>
<evidence type="ECO:0000256" key="1">
    <source>
        <dbReference type="ARBA" id="ARBA00004141"/>
    </source>
</evidence>
<comment type="subcellular location">
    <subcellularLocation>
        <location evidence="1">Membrane</location>
        <topology evidence="1">Multi-pass membrane protein</topology>
    </subcellularLocation>
</comment>
<reference evidence="8" key="1">
    <citation type="journal article" date="2013" name="Nature">
        <title>Pan genome of the phytoplankton Emiliania underpins its global distribution.</title>
        <authorList>
            <person name="Read B.A."/>
            <person name="Kegel J."/>
            <person name="Klute M.J."/>
            <person name="Kuo A."/>
            <person name="Lefebvre S.C."/>
            <person name="Maumus F."/>
            <person name="Mayer C."/>
            <person name="Miller J."/>
            <person name="Monier A."/>
            <person name="Salamov A."/>
            <person name="Young J."/>
            <person name="Aguilar M."/>
            <person name="Claverie J.M."/>
            <person name="Frickenhaus S."/>
            <person name="Gonzalez K."/>
            <person name="Herman E.K."/>
            <person name="Lin Y.C."/>
            <person name="Napier J."/>
            <person name="Ogata H."/>
            <person name="Sarno A.F."/>
            <person name="Shmutz J."/>
            <person name="Schroeder D."/>
            <person name="de Vargas C."/>
            <person name="Verret F."/>
            <person name="von Dassow P."/>
            <person name="Valentin K."/>
            <person name="Van de Peer Y."/>
            <person name="Wheeler G."/>
            <person name="Dacks J.B."/>
            <person name="Delwiche C.F."/>
            <person name="Dyhrman S.T."/>
            <person name="Glockner G."/>
            <person name="John U."/>
            <person name="Richards T."/>
            <person name="Worden A.Z."/>
            <person name="Zhang X."/>
            <person name="Grigoriev I.V."/>
            <person name="Allen A.E."/>
            <person name="Bidle K."/>
            <person name="Borodovsky M."/>
            <person name="Bowler C."/>
            <person name="Brownlee C."/>
            <person name="Cock J.M."/>
            <person name="Elias M."/>
            <person name="Gladyshev V.N."/>
            <person name="Groth M."/>
            <person name="Guda C."/>
            <person name="Hadaegh A."/>
            <person name="Iglesias-Rodriguez M.D."/>
            <person name="Jenkins J."/>
            <person name="Jones B.M."/>
            <person name="Lawson T."/>
            <person name="Leese F."/>
            <person name="Lindquist E."/>
            <person name="Lobanov A."/>
            <person name="Lomsadze A."/>
            <person name="Malik S.B."/>
            <person name="Marsh M.E."/>
            <person name="Mackinder L."/>
            <person name="Mock T."/>
            <person name="Mueller-Roeber B."/>
            <person name="Pagarete A."/>
            <person name="Parker M."/>
            <person name="Probert I."/>
            <person name="Quesneville H."/>
            <person name="Raines C."/>
            <person name="Rensing S.A."/>
            <person name="Riano-Pachon D.M."/>
            <person name="Richier S."/>
            <person name="Rokitta S."/>
            <person name="Shiraiwa Y."/>
            <person name="Soanes D.M."/>
            <person name="van der Giezen M."/>
            <person name="Wahlund T.M."/>
            <person name="Williams B."/>
            <person name="Wilson W."/>
            <person name="Wolfe G."/>
            <person name="Wurch L.L."/>
        </authorList>
    </citation>
    <scope>NUCLEOTIDE SEQUENCE</scope>
</reference>
<dbReference type="OMA" id="IMAMACC"/>
<feature type="transmembrane region" description="Helical" evidence="6">
    <location>
        <begin position="104"/>
        <end position="124"/>
    </location>
</feature>
<evidence type="ECO:0000256" key="3">
    <source>
        <dbReference type="ARBA" id="ARBA00022989"/>
    </source>
</evidence>
<feature type="transmembrane region" description="Helical" evidence="6">
    <location>
        <begin position="189"/>
        <end position="208"/>
    </location>
</feature>
<feature type="region of interest" description="Disordered" evidence="5">
    <location>
        <begin position="1"/>
        <end position="36"/>
    </location>
</feature>
<dbReference type="PANTHER" id="PTHR20855:SF3">
    <property type="entry name" value="LD03007P"/>
    <property type="match status" value="1"/>
</dbReference>
<feature type="transmembrane region" description="Helical" evidence="6">
    <location>
        <begin position="214"/>
        <end position="234"/>
    </location>
</feature>
<dbReference type="KEGG" id="ehx:EMIHUDRAFT_204955"/>
<dbReference type="EnsemblProtists" id="EOD27064">
    <property type="protein sequence ID" value="EOD27064"/>
    <property type="gene ID" value="EMIHUDRAFT_204955"/>
</dbReference>
<dbReference type="GeneID" id="17275395"/>
<evidence type="ECO:0000313" key="8">
    <source>
        <dbReference type="Proteomes" id="UP000013827"/>
    </source>
</evidence>
<dbReference type="Pfam" id="PF03006">
    <property type="entry name" value="HlyIII"/>
    <property type="match status" value="1"/>
</dbReference>
<protein>
    <recommendedName>
        <fullName evidence="9">Hemolysin III</fullName>
    </recommendedName>
</protein>
<dbReference type="InterPro" id="IPR004254">
    <property type="entry name" value="AdipoR/HlyIII-related"/>
</dbReference>
<dbReference type="Proteomes" id="UP000013827">
    <property type="component" value="Unassembled WGS sequence"/>
</dbReference>
<dbReference type="RefSeq" id="XP_005782550.1">
    <property type="nucleotide sequence ID" value="XM_005782493.1"/>
</dbReference>
<keyword evidence="2 6" id="KW-0812">Transmembrane</keyword>
<feature type="transmembrane region" description="Helical" evidence="6">
    <location>
        <begin position="73"/>
        <end position="92"/>
    </location>
</feature>
<evidence type="ECO:0000256" key="4">
    <source>
        <dbReference type="ARBA" id="ARBA00023136"/>
    </source>
</evidence>
<name>A0A0D3K2Y6_EMIH1</name>
<keyword evidence="8" id="KW-1185">Reference proteome</keyword>
<evidence type="ECO:0000313" key="7">
    <source>
        <dbReference type="EnsemblProtists" id="EOD30121"/>
    </source>
</evidence>
<organism evidence="7 8">
    <name type="scientific">Emiliania huxleyi (strain CCMP1516)</name>
    <dbReference type="NCBI Taxonomy" id="280463"/>
    <lineage>
        <taxon>Eukaryota</taxon>
        <taxon>Haptista</taxon>
        <taxon>Haptophyta</taxon>
        <taxon>Prymnesiophyceae</taxon>
        <taxon>Isochrysidales</taxon>
        <taxon>Noelaerhabdaceae</taxon>
        <taxon>Emiliania</taxon>
    </lineage>
</organism>
<dbReference type="GO" id="GO:0016020">
    <property type="term" value="C:membrane"/>
    <property type="evidence" value="ECO:0007669"/>
    <property type="project" value="UniProtKB-SubCell"/>
</dbReference>
<sequence>MASRRTRSGVSASDFPSVPKTPPGAQSASSEAPSAASRPGYWRETVAWYPDGIFGPYRPPSTGYSRRELLADGVVHVAGVALGFVGVGALLATQAAKRPPAEVVGALLVYCASLLAMLLCSATFNGLAWSKPHLWALQLADHTGILLLIAGTYCPIMAMACCPRTLVFVWGLALTSFAVKASRSRLDVVNVHVPLFIMMGWAVVSAWGDVMGALTPWAQSMCLAGGLLYTVGLVPWAVNRLEYHNAVWHVFVLAASGCFFAVQLLEVAQPDRWGAGARPAAGSKGGACLLP</sequence>
<feature type="transmembrane region" description="Helical" evidence="6">
    <location>
        <begin position="144"/>
        <end position="177"/>
    </location>
</feature>
<keyword evidence="4 6" id="KW-0472">Membrane</keyword>
<evidence type="ECO:0000256" key="2">
    <source>
        <dbReference type="ARBA" id="ARBA00022692"/>
    </source>
</evidence>
<dbReference type="AlphaFoldDB" id="A0A0D3K2Y6"/>